<comment type="caution">
    <text evidence="4">The sequence shown here is derived from an EMBL/GenBank/DDBJ whole genome shotgun (WGS) entry which is preliminary data.</text>
</comment>
<dbReference type="PANTHER" id="PTHR32347:SF29">
    <property type="entry name" value="UPF0194 MEMBRANE PROTEIN YBHG"/>
    <property type="match status" value="1"/>
</dbReference>
<evidence type="ECO:0000313" key="4">
    <source>
        <dbReference type="EMBL" id="RCS70911.1"/>
    </source>
</evidence>
<evidence type="ECO:0000256" key="2">
    <source>
        <dbReference type="ARBA" id="ARBA00023054"/>
    </source>
</evidence>
<dbReference type="InterPro" id="IPR050465">
    <property type="entry name" value="UPF0194_transport"/>
</dbReference>
<dbReference type="OrthoDB" id="8558741at2"/>
<dbReference type="RefSeq" id="WP_086961383.1">
    <property type="nucleotide sequence ID" value="NZ_AP018681.1"/>
</dbReference>
<accession>A0A368LJR0</accession>
<dbReference type="Proteomes" id="UP000252479">
    <property type="component" value="Unassembled WGS sequence"/>
</dbReference>
<keyword evidence="5" id="KW-1185">Reference proteome</keyword>
<dbReference type="GeneID" id="303189500"/>
<keyword evidence="2" id="KW-0175">Coiled coil</keyword>
<feature type="domain" description="YbhG-like alpha-helical hairpin" evidence="3">
    <location>
        <begin position="63"/>
        <end position="183"/>
    </location>
</feature>
<dbReference type="Gene3D" id="2.40.30.170">
    <property type="match status" value="1"/>
</dbReference>
<sequence>MSKIWIVFFVGLLPACTPEGQQALGVLERDRVSLTATSNEIIQALPIKEGSEVKQGEVLVQFDASKQQAALEKSIADQDKAKAALEKLLNGERIEDVEAARANLNNAQAKRIDAQKSYQRMAQLVKKKLASPSELDNALAERDAAIASVNAYQQTWKKLSSGARQEDIDEAKATLLSAQANVKLQQYYVNELTVIATRSGLLDSLPYNQGERVPVNGVVAIIQTDSVPYARVYVPEPFRARITVGKKLKVHVDGIDETFSGQIRWVSVDPAFTPYNNMSEQDRSRLVYLTEIDLPTSAQRLPAGIPVQVDLESL</sequence>
<dbReference type="Gene3D" id="2.40.50.100">
    <property type="match status" value="1"/>
</dbReference>
<dbReference type="AlphaFoldDB" id="A0A368LJR0"/>
<evidence type="ECO:0000259" key="3">
    <source>
        <dbReference type="Pfam" id="PF25881"/>
    </source>
</evidence>
<name>A0A368LJR0_9VIBR</name>
<protein>
    <submittedName>
        <fullName evidence="4">HlyD family efflux transporter periplasmic adaptor subunit</fullName>
    </submittedName>
</protein>
<dbReference type="InterPro" id="IPR059052">
    <property type="entry name" value="HH_YbhG-like"/>
</dbReference>
<comment type="subcellular location">
    <subcellularLocation>
        <location evidence="1">Cell envelope</location>
    </subcellularLocation>
</comment>
<evidence type="ECO:0000313" key="5">
    <source>
        <dbReference type="Proteomes" id="UP000252479"/>
    </source>
</evidence>
<dbReference type="PANTHER" id="PTHR32347">
    <property type="entry name" value="EFFLUX SYSTEM COMPONENT YKNX-RELATED"/>
    <property type="match status" value="1"/>
</dbReference>
<evidence type="ECO:0000256" key="1">
    <source>
        <dbReference type="ARBA" id="ARBA00004196"/>
    </source>
</evidence>
<organism evidence="4 5">
    <name type="scientific">Vibrio casei</name>
    <dbReference type="NCBI Taxonomy" id="673372"/>
    <lineage>
        <taxon>Bacteria</taxon>
        <taxon>Pseudomonadati</taxon>
        <taxon>Pseudomonadota</taxon>
        <taxon>Gammaproteobacteria</taxon>
        <taxon>Vibrionales</taxon>
        <taxon>Vibrionaceae</taxon>
        <taxon>Vibrio</taxon>
    </lineage>
</organism>
<gene>
    <name evidence="4" type="ORF">CIK83_11260</name>
</gene>
<dbReference type="Pfam" id="PF25881">
    <property type="entry name" value="HH_YBHG"/>
    <property type="match status" value="1"/>
</dbReference>
<proteinExistence type="predicted"/>
<dbReference type="Gene3D" id="1.10.287.470">
    <property type="entry name" value="Helix hairpin bin"/>
    <property type="match status" value="2"/>
</dbReference>
<dbReference type="SUPFAM" id="SSF111369">
    <property type="entry name" value="HlyD-like secretion proteins"/>
    <property type="match status" value="2"/>
</dbReference>
<reference evidence="4 5" key="1">
    <citation type="journal article" date="2017" name="Elife">
        <title>Extensive horizontal gene transfer in cheese-associated bacteria.</title>
        <authorList>
            <person name="Bonham K.S."/>
            <person name="Wolfe B.E."/>
            <person name="Dutton R.J."/>
        </authorList>
    </citation>
    <scope>NUCLEOTIDE SEQUENCE [LARGE SCALE GENOMIC DNA]</scope>
    <source>
        <strain evidence="4 5">JB196</strain>
    </source>
</reference>
<dbReference type="GO" id="GO:0030313">
    <property type="term" value="C:cell envelope"/>
    <property type="evidence" value="ECO:0007669"/>
    <property type="project" value="UniProtKB-SubCell"/>
</dbReference>
<dbReference type="EMBL" id="QPGL01000002">
    <property type="protein sequence ID" value="RCS70911.1"/>
    <property type="molecule type" value="Genomic_DNA"/>
</dbReference>